<sequence>MTNSVGVEWRTLLGSRNARAHGLPTSRRHASRRQLHHHSFTTFRPMLATIPTQRAIHHLRSHRVKRITGIQGITTYKSYFSERQRVYWLVLLPQLPRFRRGGRSNNARPLIVPHFQMPLSSPRFACNTKRPKVHAISQYTAIRNQLLCSTPILNYRKQLRKRLWCHPTRM</sequence>
<proteinExistence type="predicted"/>
<gene>
    <name evidence="2" type="ORF">CC80DRAFT_24419</name>
    <name evidence="1" type="ORF">CC80DRAFT_317833</name>
</gene>
<evidence type="ECO:0000313" key="1">
    <source>
        <dbReference type="EMBL" id="KAF1948328.1"/>
    </source>
</evidence>
<reference evidence="2" key="1">
    <citation type="journal article" date="2020" name="Stud. Mycol.">
        <title>101 Dothideomycetes genomes: a test case for predicting lifestyles and emergence of pathogens.</title>
        <authorList>
            <person name="Haridas S."/>
            <person name="Albert R."/>
            <person name="Binder M."/>
            <person name="Bloem J."/>
            <person name="Labutti K."/>
            <person name="Salamov A."/>
            <person name="Andreopoulos B."/>
            <person name="Baker S."/>
            <person name="Barry K."/>
            <person name="Bills G."/>
            <person name="Bluhm B."/>
            <person name="Cannon C."/>
            <person name="Castanera R."/>
            <person name="Culley D."/>
            <person name="Daum C."/>
            <person name="Ezra D."/>
            <person name="Gonzalez J."/>
            <person name="Henrissat B."/>
            <person name="Kuo A."/>
            <person name="Liang C."/>
            <person name="Lipzen A."/>
            <person name="Lutzoni F."/>
            <person name="Magnuson J."/>
            <person name="Mondo S."/>
            <person name="Nolan M."/>
            <person name="Ohm R."/>
            <person name="Pangilinan J."/>
            <person name="Park H.-J."/>
            <person name="Ramirez L."/>
            <person name="Alfaro M."/>
            <person name="Sun H."/>
            <person name="Tritt A."/>
            <person name="Yoshinaga Y."/>
            <person name="Zwiers L.-H."/>
            <person name="Turgeon B."/>
            <person name="Goodwin S."/>
            <person name="Spatafora J."/>
            <person name="Crous P."/>
            <person name="Grigoriev I."/>
        </authorList>
    </citation>
    <scope>NUCLEOTIDE SEQUENCE</scope>
    <source>
        <strain evidence="2">CBS 675.92</strain>
    </source>
</reference>
<dbReference type="EMBL" id="ML977062">
    <property type="protein sequence ID" value="KAF1948328.1"/>
    <property type="molecule type" value="Genomic_DNA"/>
</dbReference>
<dbReference type="EMBL" id="ML976986">
    <property type="protein sequence ID" value="KAF1959020.1"/>
    <property type="molecule type" value="Genomic_DNA"/>
</dbReference>
<accession>A0A6A5U3W3</accession>
<keyword evidence="3" id="KW-1185">Reference proteome</keyword>
<evidence type="ECO:0000313" key="2">
    <source>
        <dbReference type="EMBL" id="KAF1959020.1"/>
    </source>
</evidence>
<organism evidence="2 3">
    <name type="scientific">Byssothecium circinans</name>
    <dbReference type="NCBI Taxonomy" id="147558"/>
    <lineage>
        <taxon>Eukaryota</taxon>
        <taxon>Fungi</taxon>
        <taxon>Dikarya</taxon>
        <taxon>Ascomycota</taxon>
        <taxon>Pezizomycotina</taxon>
        <taxon>Dothideomycetes</taxon>
        <taxon>Pleosporomycetidae</taxon>
        <taxon>Pleosporales</taxon>
        <taxon>Massarineae</taxon>
        <taxon>Massarinaceae</taxon>
        <taxon>Byssothecium</taxon>
    </lineage>
</organism>
<protein>
    <submittedName>
        <fullName evidence="2">Uncharacterized protein</fullName>
    </submittedName>
</protein>
<evidence type="ECO:0000313" key="3">
    <source>
        <dbReference type="Proteomes" id="UP000800035"/>
    </source>
</evidence>
<dbReference type="Proteomes" id="UP000800035">
    <property type="component" value="Unassembled WGS sequence"/>
</dbReference>
<dbReference type="AlphaFoldDB" id="A0A6A5U3W3"/>
<name>A0A6A5U3W3_9PLEO</name>